<organism evidence="2 3">
    <name type="scientific">Pholiota conissans</name>
    <dbReference type="NCBI Taxonomy" id="109636"/>
    <lineage>
        <taxon>Eukaryota</taxon>
        <taxon>Fungi</taxon>
        <taxon>Dikarya</taxon>
        <taxon>Basidiomycota</taxon>
        <taxon>Agaricomycotina</taxon>
        <taxon>Agaricomycetes</taxon>
        <taxon>Agaricomycetidae</taxon>
        <taxon>Agaricales</taxon>
        <taxon>Agaricineae</taxon>
        <taxon>Strophariaceae</taxon>
        <taxon>Pholiota</taxon>
    </lineage>
</organism>
<evidence type="ECO:0000313" key="3">
    <source>
        <dbReference type="Proteomes" id="UP000807469"/>
    </source>
</evidence>
<name>A0A9P5YYS8_9AGAR</name>
<comment type="caution">
    <text evidence="2">The sequence shown here is derived from an EMBL/GenBank/DDBJ whole genome shotgun (WGS) entry which is preliminary data.</text>
</comment>
<protein>
    <recommendedName>
        <fullName evidence="4">Secreted protein</fullName>
    </recommendedName>
</protein>
<dbReference type="AlphaFoldDB" id="A0A9P5YYS8"/>
<evidence type="ECO:0008006" key="4">
    <source>
        <dbReference type="Google" id="ProtNLM"/>
    </source>
</evidence>
<accession>A0A9P5YYS8</accession>
<dbReference type="Proteomes" id="UP000807469">
    <property type="component" value="Unassembled WGS sequence"/>
</dbReference>
<keyword evidence="1" id="KW-0732">Signal</keyword>
<keyword evidence="3" id="KW-1185">Reference proteome</keyword>
<feature type="signal peptide" evidence="1">
    <location>
        <begin position="1"/>
        <end position="17"/>
    </location>
</feature>
<sequence length="96" mass="11508">MGLRLLLLLLAISSVLAQQPYRPQVRYIGPVVLLFLRCFEFFSCHSFFFLIDFGLFVFRHPFFFRGSRVYLESFQGSALGWLWDRSKEFKYLLHLF</sequence>
<gene>
    <name evidence="2" type="ORF">BDN70DRAFT_66500</name>
</gene>
<reference evidence="2" key="1">
    <citation type="submission" date="2020-11" db="EMBL/GenBank/DDBJ databases">
        <authorList>
            <consortium name="DOE Joint Genome Institute"/>
            <person name="Ahrendt S."/>
            <person name="Riley R."/>
            <person name="Andreopoulos W."/>
            <person name="Labutti K."/>
            <person name="Pangilinan J."/>
            <person name="Ruiz-Duenas F.J."/>
            <person name="Barrasa J.M."/>
            <person name="Sanchez-Garcia M."/>
            <person name="Camarero S."/>
            <person name="Miyauchi S."/>
            <person name="Serrano A."/>
            <person name="Linde D."/>
            <person name="Babiker R."/>
            <person name="Drula E."/>
            <person name="Ayuso-Fernandez I."/>
            <person name="Pacheco R."/>
            <person name="Padilla G."/>
            <person name="Ferreira P."/>
            <person name="Barriuso J."/>
            <person name="Kellner H."/>
            <person name="Castanera R."/>
            <person name="Alfaro M."/>
            <person name="Ramirez L."/>
            <person name="Pisabarro A.G."/>
            <person name="Kuo A."/>
            <person name="Tritt A."/>
            <person name="Lipzen A."/>
            <person name="He G."/>
            <person name="Yan M."/>
            <person name="Ng V."/>
            <person name="Cullen D."/>
            <person name="Martin F."/>
            <person name="Rosso M.-N."/>
            <person name="Henrissat B."/>
            <person name="Hibbett D."/>
            <person name="Martinez A.T."/>
            <person name="Grigoriev I.V."/>
        </authorList>
    </citation>
    <scope>NUCLEOTIDE SEQUENCE</scope>
    <source>
        <strain evidence="2">CIRM-BRFM 674</strain>
    </source>
</reference>
<evidence type="ECO:0000256" key="1">
    <source>
        <dbReference type="SAM" id="SignalP"/>
    </source>
</evidence>
<dbReference type="EMBL" id="MU155242">
    <property type="protein sequence ID" value="KAF9478112.1"/>
    <property type="molecule type" value="Genomic_DNA"/>
</dbReference>
<evidence type="ECO:0000313" key="2">
    <source>
        <dbReference type="EMBL" id="KAF9478112.1"/>
    </source>
</evidence>
<feature type="chain" id="PRO_5040490829" description="Secreted protein" evidence="1">
    <location>
        <begin position="18"/>
        <end position="96"/>
    </location>
</feature>
<proteinExistence type="predicted"/>